<gene>
    <name evidence="1" type="ORF">KYY02_15805</name>
</gene>
<dbReference type="RefSeq" id="WP_371238647.1">
    <property type="nucleotide sequence ID" value="NZ_JAHWZY010000014.1"/>
</dbReference>
<evidence type="ECO:0000313" key="2">
    <source>
        <dbReference type="Proteomes" id="UP001567537"/>
    </source>
</evidence>
<protein>
    <submittedName>
        <fullName evidence="1">Uncharacterized protein</fullName>
    </submittedName>
</protein>
<organism evidence="1 2">
    <name type="scientific">Streptomyces pimonensis</name>
    <dbReference type="NCBI Taxonomy" id="2860288"/>
    <lineage>
        <taxon>Bacteria</taxon>
        <taxon>Bacillati</taxon>
        <taxon>Actinomycetota</taxon>
        <taxon>Actinomycetes</taxon>
        <taxon>Kitasatosporales</taxon>
        <taxon>Streptomycetaceae</taxon>
        <taxon>Streptomyces</taxon>
    </lineage>
</organism>
<comment type="caution">
    <text evidence="1">The sequence shown here is derived from an EMBL/GenBank/DDBJ whole genome shotgun (WGS) entry which is preliminary data.</text>
</comment>
<dbReference type="Proteomes" id="UP001567537">
    <property type="component" value="Unassembled WGS sequence"/>
</dbReference>
<reference evidence="1 2" key="1">
    <citation type="journal article" date="2021" name="Res Sq">
        <title>Streptomyces Pimoensis sp. nov., Isolated From the Taklimakan Desert in Xinjiang, China.</title>
        <authorList>
            <person name="Zhang P."/>
            <person name="Luo X."/>
            <person name="Luo X."/>
            <person name="Liu Z."/>
            <person name="Xia Z."/>
            <person name="Wan C."/>
            <person name="zhang L."/>
        </authorList>
    </citation>
    <scope>NUCLEOTIDE SEQUENCE [LARGE SCALE GENOMIC DNA]</scope>
    <source>
        <strain evidence="1 2">TRM75549</strain>
    </source>
</reference>
<proteinExistence type="predicted"/>
<sequence>MLVSGPLKVEHFRLVGLLSSKSSVGRSVVGAPSGVFGTVDSQVEKAH</sequence>
<keyword evidence="2" id="KW-1185">Reference proteome</keyword>
<accession>A0ABV4IZI4</accession>
<name>A0ABV4IZI4_9ACTN</name>
<dbReference type="EMBL" id="JAHWZY010000014">
    <property type="protein sequence ID" value="MEZ3180097.1"/>
    <property type="molecule type" value="Genomic_DNA"/>
</dbReference>
<evidence type="ECO:0000313" key="1">
    <source>
        <dbReference type="EMBL" id="MEZ3180097.1"/>
    </source>
</evidence>